<reference evidence="1 2" key="1">
    <citation type="submission" date="2016-10" db="EMBL/GenBank/DDBJ databases">
        <authorList>
            <person name="de Groot N.N."/>
        </authorList>
    </citation>
    <scope>NUCLEOTIDE SEQUENCE [LARGE SCALE GENOMIC DNA]</scope>
    <source>
        <strain evidence="1 2">DSM 44637</strain>
    </source>
</reference>
<name>A0A1I5UT17_9PSEU</name>
<dbReference type="RefSeq" id="WP_244287311.1">
    <property type="nucleotide sequence ID" value="NZ_FOWC01000008.1"/>
</dbReference>
<dbReference type="AlphaFoldDB" id="A0A1I5UT17"/>
<dbReference type="EMBL" id="FOWC01000008">
    <property type="protein sequence ID" value="SFP98401.1"/>
    <property type="molecule type" value="Genomic_DNA"/>
</dbReference>
<sequence length="52" mass="5921">MYDARKLYRRFVAKRPPPWRCGRFPEAVADMSFPRGALPVPEIGRCVEAGKA</sequence>
<organism evidence="1 2">
    <name type="scientific">Amycolatopsis rubida</name>
    <dbReference type="NCBI Taxonomy" id="112413"/>
    <lineage>
        <taxon>Bacteria</taxon>
        <taxon>Bacillati</taxon>
        <taxon>Actinomycetota</taxon>
        <taxon>Actinomycetes</taxon>
        <taxon>Pseudonocardiales</taxon>
        <taxon>Pseudonocardiaceae</taxon>
        <taxon>Amycolatopsis</taxon>
    </lineage>
</organism>
<evidence type="ECO:0000313" key="1">
    <source>
        <dbReference type="EMBL" id="SFP98401.1"/>
    </source>
</evidence>
<evidence type="ECO:0000313" key="2">
    <source>
        <dbReference type="Proteomes" id="UP000199137"/>
    </source>
</evidence>
<dbReference type="Proteomes" id="UP000199137">
    <property type="component" value="Unassembled WGS sequence"/>
</dbReference>
<gene>
    <name evidence="1" type="ORF">SAMN05421854_10883</name>
</gene>
<proteinExistence type="predicted"/>
<protein>
    <submittedName>
        <fullName evidence="1">Uncharacterized protein</fullName>
    </submittedName>
</protein>
<accession>A0A1I5UT17</accession>